<feature type="repeat" description="RCC1" evidence="2">
    <location>
        <begin position="349"/>
        <end position="409"/>
    </location>
</feature>
<dbReference type="SUPFAM" id="SSF50985">
    <property type="entry name" value="RCC1/BLIP-II"/>
    <property type="match status" value="1"/>
</dbReference>
<name>A0A9W9EXT6_9EURO</name>
<dbReference type="InterPro" id="IPR000408">
    <property type="entry name" value="Reg_chr_condens"/>
</dbReference>
<dbReference type="PRINTS" id="PR00633">
    <property type="entry name" value="RCCNDNSATION"/>
</dbReference>
<dbReference type="RefSeq" id="XP_056471841.1">
    <property type="nucleotide sequence ID" value="XM_056621035.1"/>
</dbReference>
<sequence length="555" mass="60825">MSKLWEYFIQDDVESFQRLLATPDPKGPRPDVNARDHHGRTLLHHVASSPKPTATTFAHTLLNAYPLIDIYAQDWESGWTALHRALYAGNASIARALMIRDNETDFTRLGNSKSGHGQTGSLIKIKDREGYSPFDVYGATITSRDIKQILSRSSARWPGSRLPDDVDDTASNAASNNEDEDEDGSLGDGSAKNIGADFSADEIFTLGSNKNLNLGLGDQDDRQFPERITLERPGHLLNRFYHEYEERMERFGLQDLIDQDSSDELPTLIKNKPMKYRNVVMSKLHTAIITNDPEANLFMCGFGPGGRLGTGDESTRFGFVCIETGGLAGKAVVSVALGQDHSLAITDTGEIFSWGSNTFGQLGYSLPRTSNRNDVPIQTTPRQIFNTFKREKIMGAAASAIHSVVFSDSGLYTFGKNEGQLGLVDSDARSLEVQTTPRRVGASLFQCPIKAVSAIDRATAILLQSHEVWVFSQYGYSKISFPLEASSSFIRDSFMATRYDHSTNHVVKIASGGNTICALSSSGEIFTVEVSKPENSSTSTSTTNPAKIRNSLTPP</sequence>
<feature type="region of interest" description="Disordered" evidence="3">
    <location>
        <begin position="531"/>
        <end position="555"/>
    </location>
</feature>
<evidence type="ECO:0000256" key="3">
    <source>
        <dbReference type="SAM" id="MobiDB-lite"/>
    </source>
</evidence>
<accession>A0A9W9EXT6</accession>
<dbReference type="Pfam" id="PF13540">
    <property type="entry name" value="RCC1_2"/>
    <property type="match status" value="1"/>
</dbReference>
<reference evidence="4" key="2">
    <citation type="journal article" date="2023" name="IMA Fungus">
        <title>Comparative genomic study of the Penicillium genus elucidates a diverse pangenome and 15 lateral gene transfer events.</title>
        <authorList>
            <person name="Petersen C."/>
            <person name="Sorensen T."/>
            <person name="Nielsen M.R."/>
            <person name="Sondergaard T.E."/>
            <person name="Sorensen J.L."/>
            <person name="Fitzpatrick D.A."/>
            <person name="Frisvad J.C."/>
            <person name="Nielsen K.L."/>
        </authorList>
    </citation>
    <scope>NUCLEOTIDE SEQUENCE</scope>
    <source>
        <strain evidence="4">IBT 30761</strain>
    </source>
</reference>
<comment type="caution">
    <text evidence="4">The sequence shown here is derived from an EMBL/GenBank/DDBJ whole genome shotgun (WGS) entry which is preliminary data.</text>
</comment>
<evidence type="ECO:0000313" key="4">
    <source>
        <dbReference type="EMBL" id="KAJ5089859.1"/>
    </source>
</evidence>
<feature type="region of interest" description="Disordered" evidence="3">
    <location>
        <begin position="156"/>
        <end position="192"/>
    </location>
</feature>
<dbReference type="InterPro" id="IPR002110">
    <property type="entry name" value="Ankyrin_rpt"/>
</dbReference>
<dbReference type="PROSITE" id="PS50012">
    <property type="entry name" value="RCC1_3"/>
    <property type="match status" value="2"/>
</dbReference>
<dbReference type="SUPFAM" id="SSF48403">
    <property type="entry name" value="Ankyrin repeat"/>
    <property type="match status" value="1"/>
</dbReference>
<dbReference type="Pfam" id="PF13637">
    <property type="entry name" value="Ank_4"/>
    <property type="match status" value="1"/>
</dbReference>
<evidence type="ECO:0000256" key="1">
    <source>
        <dbReference type="ARBA" id="ARBA00022737"/>
    </source>
</evidence>
<organism evidence="4 5">
    <name type="scientific">Penicillium argentinense</name>
    <dbReference type="NCBI Taxonomy" id="1131581"/>
    <lineage>
        <taxon>Eukaryota</taxon>
        <taxon>Fungi</taxon>
        <taxon>Dikarya</taxon>
        <taxon>Ascomycota</taxon>
        <taxon>Pezizomycotina</taxon>
        <taxon>Eurotiomycetes</taxon>
        <taxon>Eurotiomycetidae</taxon>
        <taxon>Eurotiales</taxon>
        <taxon>Aspergillaceae</taxon>
        <taxon>Penicillium</taxon>
    </lineage>
</organism>
<dbReference type="Gene3D" id="1.25.40.20">
    <property type="entry name" value="Ankyrin repeat-containing domain"/>
    <property type="match status" value="1"/>
</dbReference>
<dbReference type="Gene3D" id="2.130.10.30">
    <property type="entry name" value="Regulator of chromosome condensation 1/beta-lactamase-inhibitor protein II"/>
    <property type="match status" value="1"/>
</dbReference>
<dbReference type="AlphaFoldDB" id="A0A9W9EXT6"/>
<dbReference type="SMART" id="SM00248">
    <property type="entry name" value="ANK"/>
    <property type="match status" value="2"/>
</dbReference>
<gene>
    <name evidence="4" type="ORF">N7532_008543</name>
</gene>
<feature type="repeat" description="RCC1" evidence="2">
    <location>
        <begin position="295"/>
        <end position="348"/>
    </location>
</feature>
<dbReference type="InterPro" id="IPR009091">
    <property type="entry name" value="RCC1/BLIP-II"/>
</dbReference>
<keyword evidence="1" id="KW-0677">Repeat</keyword>
<dbReference type="EMBL" id="JAPQKI010000009">
    <property type="protein sequence ID" value="KAJ5089859.1"/>
    <property type="molecule type" value="Genomic_DNA"/>
</dbReference>
<keyword evidence="5" id="KW-1185">Reference proteome</keyword>
<dbReference type="OrthoDB" id="1893551at2759"/>
<proteinExistence type="predicted"/>
<dbReference type="GeneID" id="81360014"/>
<dbReference type="PANTHER" id="PTHR22872">
    <property type="entry name" value="BTK-BINDING PROTEIN-RELATED"/>
    <property type="match status" value="1"/>
</dbReference>
<reference evidence="4" key="1">
    <citation type="submission" date="2022-11" db="EMBL/GenBank/DDBJ databases">
        <authorList>
            <person name="Petersen C."/>
        </authorList>
    </citation>
    <scope>NUCLEOTIDE SEQUENCE</scope>
    <source>
        <strain evidence="4">IBT 30761</strain>
    </source>
</reference>
<evidence type="ECO:0000256" key="2">
    <source>
        <dbReference type="PROSITE-ProRule" id="PRU00235"/>
    </source>
</evidence>
<dbReference type="PANTHER" id="PTHR22872:SF2">
    <property type="entry name" value="INHIBITOR OF BRUTON TYROSINE KINASE"/>
    <property type="match status" value="1"/>
</dbReference>
<evidence type="ECO:0000313" key="5">
    <source>
        <dbReference type="Proteomes" id="UP001149074"/>
    </source>
</evidence>
<protein>
    <submittedName>
        <fullName evidence="4">Uncharacterized protein</fullName>
    </submittedName>
</protein>
<dbReference type="InterPro" id="IPR051625">
    <property type="entry name" value="Signaling_Regulatory_Domain"/>
</dbReference>
<dbReference type="Proteomes" id="UP001149074">
    <property type="component" value="Unassembled WGS sequence"/>
</dbReference>
<dbReference type="InterPro" id="IPR036770">
    <property type="entry name" value="Ankyrin_rpt-contain_sf"/>
</dbReference>